<comment type="caution">
    <text evidence="8">The sequence shown here is derived from an EMBL/GenBank/DDBJ whole genome shotgun (WGS) entry which is preliminary data.</text>
</comment>
<feature type="transmembrane region" description="Helical" evidence="6">
    <location>
        <begin position="135"/>
        <end position="164"/>
    </location>
</feature>
<dbReference type="Pfam" id="PF20684">
    <property type="entry name" value="Fung_rhodopsin"/>
    <property type="match status" value="1"/>
</dbReference>
<proteinExistence type="inferred from homology"/>
<sequence length="323" mass="36810">MAVRLIWRKVAGQSYNLGDYLTMAAGVAALTRLGLIHVVLTWGTNNMTDAFRNTHHFTSREIYQRMIGSNLWLQKLVLLDLYRRLMIDMPYEKVLIRGFLFVFFATYVVVQVLTFSECKPFHLYWQVLPNPGECAAAQLQLIVLGVLNIVTDAMLLVLPVPVIFGIRAPWQRKLQLTCLFTLGIFIILITIIRLPINSGQKHSQISRTTWASTELLTSALVVNAPTLYGLWNKRRREKYESARKKGYNNYRPEGVENAVPTIGGSSGSYAMTPKRKPTSGILQTKEVIITEFRETRHSGEYIKLPEEVESVSNHSRDRTVMPH</sequence>
<keyword evidence="9" id="KW-1185">Reference proteome</keyword>
<feature type="domain" description="Rhodopsin" evidence="7">
    <location>
        <begin position="3"/>
        <end position="227"/>
    </location>
</feature>
<evidence type="ECO:0000256" key="3">
    <source>
        <dbReference type="ARBA" id="ARBA00022989"/>
    </source>
</evidence>
<gene>
    <name evidence="8" type="ORF">PT974_04020</name>
</gene>
<accession>A0ABR0STX2</accession>
<organism evidence="8 9">
    <name type="scientific">Cladobotryum mycophilum</name>
    <dbReference type="NCBI Taxonomy" id="491253"/>
    <lineage>
        <taxon>Eukaryota</taxon>
        <taxon>Fungi</taxon>
        <taxon>Dikarya</taxon>
        <taxon>Ascomycota</taxon>
        <taxon>Pezizomycotina</taxon>
        <taxon>Sordariomycetes</taxon>
        <taxon>Hypocreomycetidae</taxon>
        <taxon>Hypocreales</taxon>
        <taxon>Hypocreaceae</taxon>
        <taxon>Cladobotryum</taxon>
    </lineage>
</organism>
<evidence type="ECO:0000256" key="1">
    <source>
        <dbReference type="ARBA" id="ARBA00004141"/>
    </source>
</evidence>
<evidence type="ECO:0000313" key="9">
    <source>
        <dbReference type="Proteomes" id="UP001338125"/>
    </source>
</evidence>
<keyword evidence="2 6" id="KW-0812">Transmembrane</keyword>
<keyword evidence="4 6" id="KW-0472">Membrane</keyword>
<protein>
    <recommendedName>
        <fullName evidence="7">Rhodopsin domain-containing protein</fullName>
    </recommendedName>
</protein>
<feature type="transmembrane region" description="Helical" evidence="6">
    <location>
        <begin position="208"/>
        <end position="231"/>
    </location>
</feature>
<feature type="transmembrane region" description="Helical" evidence="6">
    <location>
        <begin position="176"/>
        <end position="196"/>
    </location>
</feature>
<dbReference type="InterPro" id="IPR052337">
    <property type="entry name" value="SAT4-like"/>
</dbReference>
<evidence type="ECO:0000313" key="8">
    <source>
        <dbReference type="EMBL" id="KAK5995606.1"/>
    </source>
</evidence>
<feature type="transmembrane region" description="Helical" evidence="6">
    <location>
        <begin position="94"/>
        <end position="115"/>
    </location>
</feature>
<feature type="transmembrane region" description="Helical" evidence="6">
    <location>
        <begin position="20"/>
        <end position="42"/>
    </location>
</feature>
<name>A0ABR0STX2_9HYPO</name>
<comment type="similarity">
    <text evidence="5">Belongs to the SAT4 family.</text>
</comment>
<evidence type="ECO:0000256" key="5">
    <source>
        <dbReference type="ARBA" id="ARBA00038359"/>
    </source>
</evidence>
<dbReference type="Proteomes" id="UP001338125">
    <property type="component" value="Unassembled WGS sequence"/>
</dbReference>
<evidence type="ECO:0000256" key="6">
    <source>
        <dbReference type="SAM" id="Phobius"/>
    </source>
</evidence>
<evidence type="ECO:0000256" key="2">
    <source>
        <dbReference type="ARBA" id="ARBA00022692"/>
    </source>
</evidence>
<evidence type="ECO:0000256" key="4">
    <source>
        <dbReference type="ARBA" id="ARBA00023136"/>
    </source>
</evidence>
<dbReference type="EMBL" id="JAVFKD010000004">
    <property type="protein sequence ID" value="KAK5995606.1"/>
    <property type="molecule type" value="Genomic_DNA"/>
</dbReference>
<dbReference type="PANTHER" id="PTHR33048:SF166">
    <property type="entry name" value="PTH11-LIKE INTEGRAL MEMBRANE PROTEIN"/>
    <property type="match status" value="1"/>
</dbReference>
<keyword evidence="3 6" id="KW-1133">Transmembrane helix</keyword>
<dbReference type="InterPro" id="IPR049326">
    <property type="entry name" value="Rhodopsin_dom_fungi"/>
</dbReference>
<comment type="subcellular location">
    <subcellularLocation>
        <location evidence="1">Membrane</location>
        <topology evidence="1">Multi-pass membrane protein</topology>
    </subcellularLocation>
</comment>
<dbReference type="PANTHER" id="PTHR33048">
    <property type="entry name" value="PTH11-LIKE INTEGRAL MEMBRANE PROTEIN (AFU_ORTHOLOGUE AFUA_5G11245)"/>
    <property type="match status" value="1"/>
</dbReference>
<reference evidence="8 9" key="1">
    <citation type="submission" date="2024-01" db="EMBL/GenBank/DDBJ databases">
        <title>Complete genome of Cladobotryum mycophilum ATHUM6906.</title>
        <authorList>
            <person name="Christinaki A.C."/>
            <person name="Myridakis A.I."/>
            <person name="Kouvelis V.N."/>
        </authorList>
    </citation>
    <scope>NUCLEOTIDE SEQUENCE [LARGE SCALE GENOMIC DNA]</scope>
    <source>
        <strain evidence="8 9">ATHUM6906</strain>
    </source>
</reference>
<evidence type="ECO:0000259" key="7">
    <source>
        <dbReference type="Pfam" id="PF20684"/>
    </source>
</evidence>